<dbReference type="AlphaFoldDB" id="A0A553NX67"/>
<dbReference type="Gene3D" id="3.30.160.60">
    <property type="entry name" value="Classic Zinc Finger"/>
    <property type="match status" value="3"/>
</dbReference>
<accession>A0A553NX67</accession>
<evidence type="ECO:0000313" key="10">
    <source>
        <dbReference type="Proteomes" id="UP000318571"/>
    </source>
</evidence>
<sequence length="210" mass="24741">MRFCLEIFDNAKVREDHTCSQVEISVRGFYCHRHDQPEKFKTKQALEDHLKLSHGTSLHQVAVENKCPVCQKFCDKTFHYEDDRLNHENTHKGEKNYVCHCSKAYSSEKALTRHKKVAHEMPIQTYVCKICNKILSDQYKLKYHMAVHSDAKTFQCSDCGSRFKCRDNLLKHLIKKHQRREIHENEEAIRDPVELEVIHNVAREECVTST</sequence>
<evidence type="ECO:0000256" key="7">
    <source>
        <dbReference type="PROSITE-ProRule" id="PRU00042"/>
    </source>
</evidence>
<keyword evidence="10" id="KW-1185">Reference proteome</keyword>
<keyword evidence="3" id="KW-0677">Repeat</keyword>
<feature type="domain" description="C2H2-type" evidence="8">
    <location>
        <begin position="154"/>
        <end position="188"/>
    </location>
</feature>
<evidence type="ECO:0000256" key="3">
    <source>
        <dbReference type="ARBA" id="ARBA00022737"/>
    </source>
</evidence>
<dbReference type="Pfam" id="PF00096">
    <property type="entry name" value="zf-C2H2"/>
    <property type="match status" value="1"/>
</dbReference>
<protein>
    <recommendedName>
        <fullName evidence="8">C2H2-type domain-containing protein</fullName>
    </recommendedName>
</protein>
<dbReference type="InterPro" id="IPR050888">
    <property type="entry name" value="ZnF_C2H2-type_TF"/>
</dbReference>
<evidence type="ECO:0000259" key="8">
    <source>
        <dbReference type="PROSITE" id="PS50157"/>
    </source>
</evidence>
<evidence type="ECO:0000256" key="4">
    <source>
        <dbReference type="ARBA" id="ARBA00022771"/>
    </source>
</evidence>
<name>A0A553NX67_TIGCA</name>
<dbReference type="Proteomes" id="UP000318571">
    <property type="component" value="Chromosome 9"/>
</dbReference>
<gene>
    <name evidence="9" type="ORF">TCAL_17297</name>
</gene>
<evidence type="ECO:0000313" key="9">
    <source>
        <dbReference type="EMBL" id="TRY70018.1"/>
    </source>
</evidence>
<dbReference type="STRING" id="6832.A0A553NX67"/>
<comment type="caution">
    <text evidence="9">The sequence shown here is derived from an EMBL/GenBank/DDBJ whole genome shotgun (WGS) entry which is preliminary data.</text>
</comment>
<keyword evidence="4 7" id="KW-0863">Zinc-finger</keyword>
<organism evidence="9 10">
    <name type="scientific">Tigriopus californicus</name>
    <name type="common">Marine copepod</name>
    <dbReference type="NCBI Taxonomy" id="6832"/>
    <lineage>
        <taxon>Eukaryota</taxon>
        <taxon>Metazoa</taxon>
        <taxon>Ecdysozoa</taxon>
        <taxon>Arthropoda</taxon>
        <taxon>Crustacea</taxon>
        <taxon>Multicrustacea</taxon>
        <taxon>Hexanauplia</taxon>
        <taxon>Copepoda</taxon>
        <taxon>Harpacticoida</taxon>
        <taxon>Harpacticidae</taxon>
        <taxon>Tigriopus</taxon>
    </lineage>
</organism>
<comment type="subcellular location">
    <subcellularLocation>
        <location evidence="1">Nucleus</location>
    </subcellularLocation>
</comment>
<proteinExistence type="predicted"/>
<dbReference type="SUPFAM" id="SSF57667">
    <property type="entry name" value="beta-beta-alpha zinc fingers"/>
    <property type="match status" value="2"/>
</dbReference>
<evidence type="ECO:0000256" key="6">
    <source>
        <dbReference type="ARBA" id="ARBA00023242"/>
    </source>
</evidence>
<keyword evidence="5" id="KW-0862">Zinc</keyword>
<feature type="domain" description="C2H2-type" evidence="8">
    <location>
        <begin position="126"/>
        <end position="153"/>
    </location>
</feature>
<reference evidence="9 10" key="1">
    <citation type="journal article" date="2018" name="Nat. Ecol. Evol.">
        <title>Genomic signatures of mitonuclear coevolution across populations of Tigriopus californicus.</title>
        <authorList>
            <person name="Barreto F.S."/>
            <person name="Watson E.T."/>
            <person name="Lima T.G."/>
            <person name="Willett C.S."/>
            <person name="Edmands S."/>
            <person name="Li W."/>
            <person name="Burton R.S."/>
        </authorList>
    </citation>
    <scope>NUCLEOTIDE SEQUENCE [LARGE SCALE GENOMIC DNA]</scope>
    <source>
        <strain evidence="9 10">San Diego</strain>
    </source>
</reference>
<dbReference type="InterPro" id="IPR013087">
    <property type="entry name" value="Znf_C2H2_type"/>
</dbReference>
<dbReference type="PROSITE" id="PS50157">
    <property type="entry name" value="ZINC_FINGER_C2H2_2"/>
    <property type="match status" value="3"/>
</dbReference>
<dbReference type="SMART" id="SM00355">
    <property type="entry name" value="ZnF_C2H2"/>
    <property type="match status" value="5"/>
</dbReference>
<dbReference type="GO" id="GO:0008270">
    <property type="term" value="F:zinc ion binding"/>
    <property type="evidence" value="ECO:0007669"/>
    <property type="project" value="UniProtKB-KW"/>
</dbReference>
<dbReference type="PROSITE" id="PS00028">
    <property type="entry name" value="ZINC_FINGER_C2H2_1"/>
    <property type="match status" value="3"/>
</dbReference>
<keyword evidence="6" id="KW-0539">Nucleus</keyword>
<dbReference type="PANTHER" id="PTHR24406">
    <property type="entry name" value="TRANSCRIPTIONAL REPRESSOR CTCFL-RELATED"/>
    <property type="match status" value="1"/>
</dbReference>
<dbReference type="EMBL" id="VCGU01000009">
    <property type="protein sequence ID" value="TRY70018.1"/>
    <property type="molecule type" value="Genomic_DNA"/>
</dbReference>
<dbReference type="InterPro" id="IPR036236">
    <property type="entry name" value="Znf_C2H2_sf"/>
</dbReference>
<keyword evidence="2" id="KW-0479">Metal-binding</keyword>
<evidence type="ECO:0000256" key="2">
    <source>
        <dbReference type="ARBA" id="ARBA00022723"/>
    </source>
</evidence>
<feature type="domain" description="C2H2-type" evidence="8">
    <location>
        <begin position="68"/>
        <end position="96"/>
    </location>
</feature>
<evidence type="ECO:0000256" key="1">
    <source>
        <dbReference type="ARBA" id="ARBA00004123"/>
    </source>
</evidence>
<evidence type="ECO:0000256" key="5">
    <source>
        <dbReference type="ARBA" id="ARBA00022833"/>
    </source>
</evidence>
<dbReference type="GO" id="GO:0005634">
    <property type="term" value="C:nucleus"/>
    <property type="evidence" value="ECO:0007669"/>
    <property type="project" value="UniProtKB-SubCell"/>
</dbReference>